<name>A0A5B8RDC3_9ZZZZ</name>
<proteinExistence type="predicted"/>
<dbReference type="PANTHER" id="PTHR33376:SF2">
    <property type="entry name" value="DICARBOXYLATE-BINDING PERIPLASMIC PROTEIN"/>
    <property type="match status" value="1"/>
</dbReference>
<gene>
    <name evidence="2" type="primary">dctP</name>
    <name evidence="2" type="ORF">KBTEX_02442</name>
</gene>
<keyword evidence="1" id="KW-0732">Signal</keyword>
<dbReference type="EMBL" id="MN079125">
    <property type="protein sequence ID" value="QEA06113.1"/>
    <property type="molecule type" value="Genomic_DNA"/>
</dbReference>
<sequence length="324" mass="36238">MANHRKRFLVGALLMAFCATAAAKEFKLGLIVPESHAWSQAAKRMGEALEERSDGRLSVSIFPSGQLGDESQMMQQLQTGALDMAFLTVAEVSNRVDDFGALYAPYLAKNVSEADTLLHAKTAQGLLDQLPRKAGVVGIGYGIAAMRLMLTTYEVDDVSDLDGHKMRITPFEPIKDFYNILGAASTPMPLTDVYDAMANGQVDGVDADIELVWKLHLYDHADTLLYSNHMMFPMVGLVSGRVWAGMDKKDRKLVRETMSQSLDGLFDRYTDVTQDMLDKVKSKDVEIHRVGPEFFGDKLDEWEQRWRKKTPVLEELRADADRLL</sequence>
<dbReference type="GO" id="GO:0055085">
    <property type="term" value="P:transmembrane transport"/>
    <property type="evidence" value="ECO:0007669"/>
    <property type="project" value="InterPro"/>
</dbReference>
<dbReference type="InterPro" id="IPR038404">
    <property type="entry name" value="TRAP_DctP_sf"/>
</dbReference>
<dbReference type="Gene3D" id="3.40.190.170">
    <property type="entry name" value="Bacterial extracellular solute-binding protein, family 7"/>
    <property type="match status" value="1"/>
</dbReference>
<organism evidence="2">
    <name type="scientific">uncultured organism</name>
    <dbReference type="NCBI Taxonomy" id="155900"/>
    <lineage>
        <taxon>unclassified sequences</taxon>
        <taxon>environmental samples</taxon>
    </lineage>
</organism>
<accession>A0A5B8RDC3</accession>
<dbReference type="GO" id="GO:0030246">
    <property type="term" value="F:carbohydrate binding"/>
    <property type="evidence" value="ECO:0007669"/>
    <property type="project" value="TreeGrafter"/>
</dbReference>
<reference evidence="2" key="1">
    <citation type="submission" date="2019-06" db="EMBL/GenBank/DDBJ databases">
        <authorList>
            <person name="Murdoch R.W."/>
            <person name="Fathepure B."/>
        </authorList>
    </citation>
    <scope>NUCLEOTIDE SEQUENCE</scope>
</reference>
<dbReference type="CDD" id="cd13603">
    <property type="entry name" value="PBP2_TRAP_Siap_TeaA_like"/>
    <property type="match status" value="1"/>
</dbReference>
<evidence type="ECO:0000256" key="1">
    <source>
        <dbReference type="ARBA" id="ARBA00022729"/>
    </source>
</evidence>
<dbReference type="AlphaFoldDB" id="A0A5B8RDC3"/>
<dbReference type="PANTHER" id="PTHR33376">
    <property type="match status" value="1"/>
</dbReference>
<dbReference type="Pfam" id="PF03480">
    <property type="entry name" value="DctP"/>
    <property type="match status" value="1"/>
</dbReference>
<dbReference type="InterPro" id="IPR018389">
    <property type="entry name" value="DctP_fam"/>
</dbReference>
<protein>
    <submittedName>
        <fullName evidence="2">Solute-binding protein</fullName>
    </submittedName>
</protein>
<dbReference type="NCBIfam" id="NF037995">
    <property type="entry name" value="TRAP_S1"/>
    <property type="match status" value="1"/>
</dbReference>
<evidence type="ECO:0000313" key="2">
    <source>
        <dbReference type="EMBL" id="QEA06113.1"/>
    </source>
</evidence>